<dbReference type="InParanoid" id="A9WAL8"/>
<dbReference type="Proteomes" id="UP000002008">
    <property type="component" value="Chromosome"/>
</dbReference>
<accession>A9WAL8</accession>
<dbReference type="NCBIfam" id="NF033580">
    <property type="entry name" value="transpos_IS5_3"/>
    <property type="match status" value="1"/>
</dbReference>
<dbReference type="RefSeq" id="WP_012259461.1">
    <property type="nucleotide sequence ID" value="NC_010175.1"/>
</dbReference>
<dbReference type="Pfam" id="PF13340">
    <property type="entry name" value="DUF4096"/>
    <property type="match status" value="1"/>
</dbReference>
<dbReference type="STRING" id="324602.Caur_3625"/>
<gene>
    <name evidence="2" type="ordered locus">Caur_3625</name>
</gene>
<dbReference type="PANTHER" id="PTHR46637">
    <property type="entry name" value="TIS1421-TRANSPOSASE PROTEIN A"/>
    <property type="match status" value="1"/>
</dbReference>
<dbReference type="InterPro" id="IPR052909">
    <property type="entry name" value="Transposase_6_like"/>
</dbReference>
<dbReference type="PANTHER" id="PTHR46637:SF1">
    <property type="entry name" value="BLL5188 PROTEIN"/>
    <property type="match status" value="1"/>
</dbReference>
<reference evidence="3" key="1">
    <citation type="journal article" date="2011" name="BMC Genomics">
        <title>Complete genome sequence of the filamentous anoxygenic phototrophic bacterium Chloroflexus aurantiacus.</title>
        <authorList>
            <person name="Tang K.H."/>
            <person name="Barry K."/>
            <person name="Chertkov O."/>
            <person name="Dalin E."/>
            <person name="Han C.S."/>
            <person name="Hauser L.J."/>
            <person name="Honchak B.M."/>
            <person name="Karbach L.E."/>
            <person name="Land M.L."/>
            <person name="Lapidus A."/>
            <person name="Larimer F.W."/>
            <person name="Mikhailova N."/>
            <person name="Pitluck S."/>
            <person name="Pierson B.K."/>
            <person name="Blankenship R.E."/>
        </authorList>
    </citation>
    <scope>NUCLEOTIDE SEQUENCE [LARGE SCALE GENOMIC DNA]</scope>
    <source>
        <strain evidence="3">ATCC 29366 / DSM 635 / J-10-fl</strain>
    </source>
</reference>
<dbReference type="AlphaFoldDB" id="A9WAL8"/>
<evidence type="ECO:0000313" key="3">
    <source>
        <dbReference type="Proteomes" id="UP000002008"/>
    </source>
</evidence>
<dbReference type="PATRIC" id="fig|324602.8.peg.4080"/>
<organism evidence="2 3">
    <name type="scientific">Chloroflexus aurantiacus (strain ATCC 29366 / DSM 635 / J-10-fl)</name>
    <dbReference type="NCBI Taxonomy" id="324602"/>
    <lineage>
        <taxon>Bacteria</taxon>
        <taxon>Bacillati</taxon>
        <taxon>Chloroflexota</taxon>
        <taxon>Chloroflexia</taxon>
        <taxon>Chloroflexales</taxon>
        <taxon>Chloroflexineae</taxon>
        <taxon>Chloroflexaceae</taxon>
        <taxon>Chloroflexus</taxon>
    </lineage>
</organism>
<keyword evidence="3" id="KW-1185">Reference proteome</keyword>
<feature type="domain" description="Insertion element IS402-like" evidence="1">
    <location>
        <begin position="6"/>
        <end position="79"/>
    </location>
</feature>
<sequence>MSRHDLTDDQWAVIEPLIPKKPRARGRPRNDDRRTLNGMLYVLHTGCAWADLPKEYGSPSTCWRRWHAWSQDGTWERIWRTLLSRLDADSKLDWAHALLDGSFVPAKKGALAEAQRRSAKAPR</sequence>
<dbReference type="HOGENOM" id="CLU_055261_2_2_0"/>
<dbReference type="KEGG" id="cau:Caur_3625"/>
<evidence type="ECO:0000313" key="2">
    <source>
        <dbReference type="EMBL" id="ABY36808.1"/>
    </source>
</evidence>
<dbReference type="EnsemblBacteria" id="ABY36808">
    <property type="protein sequence ID" value="ABY36808"/>
    <property type="gene ID" value="Caur_3625"/>
</dbReference>
<dbReference type="eggNOG" id="COG3293">
    <property type="taxonomic scope" value="Bacteria"/>
</dbReference>
<proteinExistence type="predicted"/>
<dbReference type="InterPro" id="IPR025161">
    <property type="entry name" value="IS402-like_dom"/>
</dbReference>
<name>A9WAL8_CHLAA</name>
<dbReference type="EMBL" id="CP000909">
    <property type="protein sequence ID" value="ABY36808.1"/>
    <property type="molecule type" value="Genomic_DNA"/>
</dbReference>
<evidence type="ECO:0000259" key="1">
    <source>
        <dbReference type="Pfam" id="PF13340"/>
    </source>
</evidence>
<protein>
    <submittedName>
        <fullName evidence="2">TIS1421-transposase protein A</fullName>
    </submittedName>
</protein>